<evidence type="ECO:0000256" key="1">
    <source>
        <dbReference type="SAM" id="SignalP"/>
    </source>
</evidence>
<name>A0ABW5M3Z5_9BACT</name>
<evidence type="ECO:0000313" key="4">
    <source>
        <dbReference type="Proteomes" id="UP001597469"/>
    </source>
</evidence>
<feature type="signal peptide" evidence="1">
    <location>
        <begin position="1"/>
        <end position="20"/>
    </location>
</feature>
<evidence type="ECO:0000259" key="2">
    <source>
        <dbReference type="Pfam" id="PF10988"/>
    </source>
</evidence>
<gene>
    <name evidence="3" type="ORF">ACFSUS_10345</name>
</gene>
<keyword evidence="4" id="KW-1185">Reference proteome</keyword>
<evidence type="ECO:0000313" key="3">
    <source>
        <dbReference type="EMBL" id="MFD2571034.1"/>
    </source>
</evidence>
<organism evidence="3 4">
    <name type="scientific">Spirosoma soli</name>
    <dbReference type="NCBI Taxonomy" id="1770529"/>
    <lineage>
        <taxon>Bacteria</taxon>
        <taxon>Pseudomonadati</taxon>
        <taxon>Bacteroidota</taxon>
        <taxon>Cytophagia</taxon>
        <taxon>Cytophagales</taxon>
        <taxon>Cytophagaceae</taxon>
        <taxon>Spirosoma</taxon>
    </lineage>
</organism>
<comment type="caution">
    <text evidence="3">The sequence shown here is derived from an EMBL/GenBank/DDBJ whole genome shotgun (WGS) entry which is preliminary data.</text>
</comment>
<dbReference type="RefSeq" id="WP_381522227.1">
    <property type="nucleotide sequence ID" value="NZ_JBHULN010000005.1"/>
</dbReference>
<dbReference type="Proteomes" id="UP001597469">
    <property type="component" value="Unassembled WGS sequence"/>
</dbReference>
<feature type="chain" id="PRO_5047502696" evidence="1">
    <location>
        <begin position="21"/>
        <end position="248"/>
    </location>
</feature>
<dbReference type="PANTHER" id="PTHR39200:SF1">
    <property type="entry name" value="AUTO-TRANSPORTER ADHESIN HEAD GIN DOMAIN-CONTAINING PROTEIN-RELATED"/>
    <property type="match status" value="1"/>
</dbReference>
<sequence length="248" mass="27520">MNYVLRITLIVCCALSIAHAQTTDKTLPSFDKVIVSPLVSIILVAGEQESVRLEYENVTPEKVNCFVQDKTLRIYLDDAKITVKQQKWEDGNHSYKKPIYGKGVKVTAYVTYRQLSELEVRGEEEAICQSEITGDVFKLRVYGQATVTLSSLKVNELKASIYGENKITIQSGQADEQLYRVYGESQIEAENLVGQNVSTSLYGDSKLRLYASNRIGVTAVGESDVTYSGGAHLHKGIVLGDVTIRKTE</sequence>
<proteinExistence type="predicted"/>
<dbReference type="PANTHER" id="PTHR39200">
    <property type="entry name" value="HYPOTHETICAL EXPORTED PROTEIN"/>
    <property type="match status" value="1"/>
</dbReference>
<accession>A0ABW5M3Z5</accession>
<keyword evidence="1" id="KW-0732">Signal</keyword>
<dbReference type="InterPro" id="IPR021255">
    <property type="entry name" value="DUF2807"/>
</dbReference>
<dbReference type="Gene3D" id="2.160.20.120">
    <property type="match status" value="1"/>
</dbReference>
<dbReference type="Pfam" id="PF10988">
    <property type="entry name" value="DUF2807"/>
    <property type="match status" value="1"/>
</dbReference>
<feature type="domain" description="Putative auto-transporter adhesin head GIN" evidence="2">
    <location>
        <begin position="30"/>
        <end position="230"/>
    </location>
</feature>
<dbReference type="EMBL" id="JBHULN010000005">
    <property type="protein sequence ID" value="MFD2571034.1"/>
    <property type="molecule type" value="Genomic_DNA"/>
</dbReference>
<reference evidence="4" key="1">
    <citation type="journal article" date="2019" name="Int. J. Syst. Evol. Microbiol.">
        <title>The Global Catalogue of Microorganisms (GCM) 10K type strain sequencing project: providing services to taxonomists for standard genome sequencing and annotation.</title>
        <authorList>
            <consortium name="The Broad Institute Genomics Platform"/>
            <consortium name="The Broad Institute Genome Sequencing Center for Infectious Disease"/>
            <person name="Wu L."/>
            <person name="Ma J."/>
        </authorList>
    </citation>
    <scope>NUCLEOTIDE SEQUENCE [LARGE SCALE GENOMIC DNA]</scope>
    <source>
        <strain evidence="4">KCTC 42805</strain>
    </source>
</reference>
<protein>
    <submittedName>
        <fullName evidence="3">Head GIN domain-containing protein</fullName>
    </submittedName>
</protein>